<feature type="repeat" description="ANK" evidence="3">
    <location>
        <begin position="387"/>
        <end position="416"/>
    </location>
</feature>
<evidence type="ECO:0000256" key="2">
    <source>
        <dbReference type="ARBA" id="ARBA00023043"/>
    </source>
</evidence>
<evidence type="ECO:0000256" key="4">
    <source>
        <dbReference type="SAM" id="MobiDB-lite"/>
    </source>
</evidence>
<evidence type="ECO:0000313" key="6">
    <source>
        <dbReference type="Proteomes" id="UP001589610"/>
    </source>
</evidence>
<accession>A0ABV5T6H5</accession>
<evidence type="ECO:0008006" key="7">
    <source>
        <dbReference type="Google" id="ProtNLM"/>
    </source>
</evidence>
<feature type="compositionally biased region" description="Low complexity" evidence="4">
    <location>
        <begin position="94"/>
        <end position="103"/>
    </location>
</feature>
<sequence length="416" mass="44333">MPVRRLPDNPSLEYLRNQAKRLKRAVRAADTAALELVAEFHRRPFPGPPARPAASPQVDGPRPLPGFRARPAGSPGGGDPRPLPGLSARPYGSPPAEGAPRPAEGFTLADAQLTVARSYGFASWPRLRAHLDILALHSRSPHLVPRSADPVAEFLRLACLPYGNDDPSRRREAARALALDPGLAVASVHTMAATGQVEAMAATLAADPGQARAEGGPYRWEPLLYLVYSRVEGGDAPETARLLLAHGADPDAGYLWDGLTSPFTALTGAFGGGERGEPPHPRSAELARLLLEAGADPNDSQTLYNRGLCGFGSDDTEHLELLFEYGLGRGDGGSWHRRLGPTHATPEQMLQDEVYASVIRRRPRRLRLLIEHGAGLDGPGTGHPAFEGRTPYELAVLGGHPELAGMLAEAGARIAP</sequence>
<dbReference type="InterPro" id="IPR050745">
    <property type="entry name" value="Multifunctional_regulatory"/>
</dbReference>
<evidence type="ECO:0000256" key="3">
    <source>
        <dbReference type="PROSITE-ProRule" id="PRU00023"/>
    </source>
</evidence>
<keyword evidence="6" id="KW-1185">Reference proteome</keyword>
<feature type="region of interest" description="Disordered" evidence="4">
    <location>
        <begin position="42"/>
        <end position="103"/>
    </location>
</feature>
<dbReference type="PROSITE" id="PS50088">
    <property type="entry name" value="ANK_REPEAT"/>
    <property type="match status" value="1"/>
</dbReference>
<proteinExistence type="predicted"/>
<dbReference type="PANTHER" id="PTHR24189:SF50">
    <property type="entry name" value="ANKYRIN REPEAT AND SOCS BOX PROTEIN 2"/>
    <property type="match status" value="1"/>
</dbReference>
<dbReference type="InterPro" id="IPR036770">
    <property type="entry name" value="Ankyrin_rpt-contain_sf"/>
</dbReference>
<dbReference type="SMART" id="SM00248">
    <property type="entry name" value="ANK"/>
    <property type="match status" value="3"/>
</dbReference>
<organism evidence="5 6">
    <name type="scientific">Streptosporangium vulgare</name>
    <dbReference type="NCBI Taxonomy" id="46190"/>
    <lineage>
        <taxon>Bacteria</taxon>
        <taxon>Bacillati</taxon>
        <taxon>Actinomycetota</taxon>
        <taxon>Actinomycetes</taxon>
        <taxon>Streptosporangiales</taxon>
        <taxon>Streptosporangiaceae</taxon>
        <taxon>Streptosporangium</taxon>
    </lineage>
</organism>
<dbReference type="SUPFAM" id="SSF48403">
    <property type="entry name" value="Ankyrin repeat"/>
    <property type="match status" value="1"/>
</dbReference>
<keyword evidence="2 3" id="KW-0040">ANK repeat</keyword>
<comment type="caution">
    <text evidence="5">The sequence shown here is derived from an EMBL/GenBank/DDBJ whole genome shotgun (WGS) entry which is preliminary data.</text>
</comment>
<reference evidence="5 6" key="1">
    <citation type="submission" date="2024-09" db="EMBL/GenBank/DDBJ databases">
        <authorList>
            <person name="Sun Q."/>
            <person name="Mori K."/>
        </authorList>
    </citation>
    <scope>NUCLEOTIDE SEQUENCE [LARGE SCALE GENOMIC DNA]</scope>
    <source>
        <strain evidence="5 6">JCM 3028</strain>
    </source>
</reference>
<dbReference type="RefSeq" id="WP_344743065.1">
    <property type="nucleotide sequence ID" value="NZ_BAAAWW010000016.1"/>
</dbReference>
<dbReference type="Gene3D" id="1.25.40.20">
    <property type="entry name" value="Ankyrin repeat-containing domain"/>
    <property type="match status" value="1"/>
</dbReference>
<dbReference type="EMBL" id="JBHMBS010000002">
    <property type="protein sequence ID" value="MFB9674689.1"/>
    <property type="molecule type" value="Genomic_DNA"/>
</dbReference>
<dbReference type="InterPro" id="IPR002110">
    <property type="entry name" value="Ankyrin_rpt"/>
</dbReference>
<dbReference type="Proteomes" id="UP001589610">
    <property type="component" value="Unassembled WGS sequence"/>
</dbReference>
<gene>
    <name evidence="5" type="ORF">ACFFRH_04240</name>
</gene>
<dbReference type="PROSITE" id="PS50297">
    <property type="entry name" value="ANK_REP_REGION"/>
    <property type="match status" value="1"/>
</dbReference>
<name>A0ABV5T6H5_9ACTN</name>
<evidence type="ECO:0000313" key="5">
    <source>
        <dbReference type="EMBL" id="MFB9674689.1"/>
    </source>
</evidence>
<protein>
    <recommendedName>
        <fullName evidence="7">Ankyrin repeat domain-containing protein</fullName>
    </recommendedName>
</protein>
<evidence type="ECO:0000256" key="1">
    <source>
        <dbReference type="ARBA" id="ARBA00022737"/>
    </source>
</evidence>
<dbReference type="PANTHER" id="PTHR24189">
    <property type="entry name" value="MYOTROPHIN"/>
    <property type="match status" value="1"/>
</dbReference>
<keyword evidence="1" id="KW-0677">Repeat</keyword>